<dbReference type="OrthoDB" id="6189127at2"/>
<dbReference type="SUPFAM" id="SSF52540">
    <property type="entry name" value="P-loop containing nucleoside triphosphate hydrolases"/>
    <property type="match status" value="1"/>
</dbReference>
<dbReference type="GO" id="GO:0016887">
    <property type="term" value="F:ATP hydrolysis activity"/>
    <property type="evidence" value="ECO:0007669"/>
    <property type="project" value="InterPro"/>
</dbReference>
<dbReference type="RefSeq" id="WP_007021295.1">
    <property type="nucleotide sequence ID" value="NZ_CH724125.1"/>
</dbReference>
<dbReference type="EMBL" id="AAOW01000008">
    <property type="protein sequence ID" value="EAR61413.1"/>
    <property type="molecule type" value="Genomic_DNA"/>
</dbReference>
<dbReference type="GO" id="GO:0042834">
    <property type="term" value="F:peptidoglycan binding"/>
    <property type="evidence" value="ECO:0007669"/>
    <property type="project" value="InterPro"/>
</dbReference>
<dbReference type="InterPro" id="IPR007730">
    <property type="entry name" value="SPOR-like_dom"/>
</dbReference>
<gene>
    <name evidence="2" type="ORF">MED92_17943</name>
</gene>
<dbReference type="InterPro" id="IPR036680">
    <property type="entry name" value="SPOR-like_sf"/>
</dbReference>
<reference evidence="2 3" key="1">
    <citation type="submission" date="2006-02" db="EMBL/GenBank/DDBJ databases">
        <authorList>
            <person name="Pinhassi J."/>
            <person name="Pedros-Alio C."/>
            <person name="Ferriera S."/>
            <person name="Johnson J."/>
            <person name="Kravitz S."/>
            <person name="Halpern A."/>
            <person name="Remington K."/>
            <person name="Beeson K."/>
            <person name="Tran B."/>
            <person name="Rogers Y.-H."/>
            <person name="Friedman R."/>
            <person name="Venter J.C."/>
        </authorList>
    </citation>
    <scope>NUCLEOTIDE SEQUENCE [LARGE SCALE GENOMIC DNA]</scope>
    <source>
        <strain evidence="2 3">MED92</strain>
    </source>
</reference>
<dbReference type="Pfam" id="PF05036">
    <property type="entry name" value="SPOR"/>
    <property type="match status" value="1"/>
</dbReference>
<keyword evidence="3" id="KW-1185">Reference proteome</keyword>
<dbReference type="Gene3D" id="3.30.70.1070">
    <property type="entry name" value="Sporulation related repeat"/>
    <property type="match status" value="1"/>
</dbReference>
<organism evidence="2 3">
    <name type="scientific">Neptuniibacter caesariensis</name>
    <dbReference type="NCBI Taxonomy" id="207954"/>
    <lineage>
        <taxon>Bacteria</taxon>
        <taxon>Pseudomonadati</taxon>
        <taxon>Pseudomonadota</taxon>
        <taxon>Gammaproteobacteria</taxon>
        <taxon>Oceanospirillales</taxon>
        <taxon>Oceanospirillaceae</taxon>
        <taxon>Neptuniibacter</taxon>
    </lineage>
</organism>
<evidence type="ECO:0000259" key="1">
    <source>
        <dbReference type="PROSITE" id="PS51724"/>
    </source>
</evidence>
<accession>A0A7U8C4I7</accession>
<protein>
    <recommendedName>
        <fullName evidence="1">SPOR domain-containing protein</fullName>
    </recommendedName>
</protein>
<dbReference type="Gene3D" id="3.40.50.300">
    <property type="entry name" value="P-loop containing nucleotide triphosphate hydrolases"/>
    <property type="match status" value="1"/>
</dbReference>
<dbReference type="PROSITE" id="PS51724">
    <property type="entry name" value="SPOR"/>
    <property type="match status" value="1"/>
</dbReference>
<dbReference type="Proteomes" id="UP000002171">
    <property type="component" value="Unassembled WGS sequence"/>
</dbReference>
<evidence type="ECO:0000313" key="3">
    <source>
        <dbReference type="Proteomes" id="UP000002171"/>
    </source>
</evidence>
<dbReference type="AlphaFoldDB" id="A0A7U8C4I7"/>
<dbReference type="InterPro" id="IPR049945">
    <property type="entry name" value="AAA_22"/>
</dbReference>
<proteinExistence type="predicted"/>
<name>A0A7U8C4I7_NEPCE</name>
<comment type="caution">
    <text evidence="2">The sequence shown here is derived from an EMBL/GenBank/DDBJ whole genome shotgun (WGS) entry which is preliminary data.</text>
</comment>
<feature type="domain" description="SPOR" evidence="1">
    <location>
        <begin position="430"/>
        <end position="508"/>
    </location>
</feature>
<dbReference type="Pfam" id="PF13401">
    <property type="entry name" value="AAA_22"/>
    <property type="match status" value="1"/>
</dbReference>
<dbReference type="InterPro" id="IPR052026">
    <property type="entry name" value="ExeA_AAA_ATPase_DNA-bind"/>
</dbReference>
<dbReference type="PANTHER" id="PTHR35894:SF7">
    <property type="entry name" value="GENERAL SECRETION PATHWAY PROTEIN A-RELATED"/>
    <property type="match status" value="1"/>
</dbReference>
<dbReference type="PANTHER" id="PTHR35894">
    <property type="entry name" value="GENERAL SECRETION PATHWAY PROTEIN A-RELATED"/>
    <property type="match status" value="1"/>
</dbReference>
<dbReference type="InterPro" id="IPR027417">
    <property type="entry name" value="P-loop_NTPase"/>
</dbReference>
<evidence type="ECO:0000313" key="2">
    <source>
        <dbReference type="EMBL" id="EAR61413.1"/>
    </source>
</evidence>
<sequence length="520" mass="56931">MKTNIYFEPPSRLQLLDKLKHLVRFSDFLLLISGSRGAGKSTILAQLQPEESDTTLACCSVRPESEISPQKLLQHLSAQLPEHEFTENDFAGLLTAFHNQLKAMRNAGRKCLILVDDAEYLSNDALELLLNLHAADAQLVLMSDFEYAESVMQNLSVKQMEGRVHQINIEGMSDEESLDYLQICHPAVSSLPDKKKAELIKLAEGMPGRIETLLAGGKVAPAYSSKKRTAFPLPPVHMAGIGVVLLGIVAVSLVQFMPDEPSMVQPDSIERVSLPLPVAASEGDDAQELALKSQPTMETSPQAVVPKENSVEPVSSAKTELANRLKAQEEKLAAEVQKVQPVAPKQEVVERAPDQQQVEPKAQKLERDLRNIVENTPVVSKVEQELSPGAAPVVANKEPAKSAPTIIKEQLPKAASVSATYSSYENKLLGFSPKSYTLQLLGARSKSSATEFISKHGGGSQFYYFSTVYKGAPWHVVVYGNYANRDVANASIRKLPAALQKTKPWARSLQGVQLDIRKKK</sequence>